<evidence type="ECO:0000256" key="1">
    <source>
        <dbReference type="SAM" id="Phobius"/>
    </source>
</evidence>
<dbReference type="PROSITE" id="PS51671">
    <property type="entry name" value="ACT"/>
    <property type="match status" value="1"/>
</dbReference>
<evidence type="ECO:0000313" key="3">
    <source>
        <dbReference type="EMBL" id="MFF3572989.1"/>
    </source>
</evidence>
<dbReference type="EMBL" id="JBIAQY010000016">
    <property type="protein sequence ID" value="MFF3572989.1"/>
    <property type="molecule type" value="Genomic_DNA"/>
</dbReference>
<sequence>MGRIRQKTAPVEVLACEVCGRLPHPRRTRLAFAKLAAVFPVELMLHAAVMHTDLPYPLALSVLTLTTTVLVIWIVEPSAMRLFGSWMHGPDLRRRAAVDDAGLLWRIRVRVSDTPGQLQELTKHLARRQVNILAVHVHRLDADVLDELVVSARAARTIDELTTAAADAGGYGIRVWQATALTLVDGQTKALTMAARVAADPGELPLAVAELLGAHYVNHTAATDPGDGTVLELASPTGRTLRFHRPDEPFTPAEIARAHRLHDLARTTTATREF</sequence>
<dbReference type="InterPro" id="IPR045865">
    <property type="entry name" value="ACT-like_dom_sf"/>
</dbReference>
<comment type="caution">
    <text evidence="3">The sequence shown here is derived from an EMBL/GenBank/DDBJ whole genome shotgun (WGS) entry which is preliminary data.</text>
</comment>
<reference evidence="3 4" key="1">
    <citation type="submission" date="2024-10" db="EMBL/GenBank/DDBJ databases">
        <title>The Natural Products Discovery Center: Release of the First 8490 Sequenced Strains for Exploring Actinobacteria Biosynthetic Diversity.</title>
        <authorList>
            <person name="Kalkreuter E."/>
            <person name="Kautsar S.A."/>
            <person name="Yang D."/>
            <person name="Bader C.D."/>
            <person name="Teijaro C.N."/>
            <person name="Fluegel L."/>
            <person name="Davis C.M."/>
            <person name="Simpson J.R."/>
            <person name="Lauterbach L."/>
            <person name="Steele A.D."/>
            <person name="Gui C."/>
            <person name="Meng S."/>
            <person name="Li G."/>
            <person name="Viehrig K."/>
            <person name="Ye F."/>
            <person name="Su P."/>
            <person name="Kiefer A.F."/>
            <person name="Nichols A."/>
            <person name="Cepeda A.J."/>
            <person name="Yan W."/>
            <person name="Fan B."/>
            <person name="Jiang Y."/>
            <person name="Adhikari A."/>
            <person name="Zheng C.-J."/>
            <person name="Schuster L."/>
            <person name="Cowan T.M."/>
            <person name="Smanski M.J."/>
            <person name="Chevrette M.G."/>
            <person name="De Carvalho L.P.S."/>
            <person name="Shen B."/>
        </authorList>
    </citation>
    <scope>NUCLEOTIDE SEQUENCE [LARGE SCALE GENOMIC DNA]</scope>
    <source>
        <strain evidence="3 4">NPDC002593</strain>
    </source>
</reference>
<gene>
    <name evidence="3" type="ORF">ACFYXQ_35015</name>
</gene>
<evidence type="ECO:0000259" key="2">
    <source>
        <dbReference type="PROSITE" id="PS51671"/>
    </source>
</evidence>
<name>A0ABW6SCT3_9NOCA</name>
<feature type="domain" description="ACT" evidence="2">
    <location>
        <begin position="106"/>
        <end position="176"/>
    </location>
</feature>
<feature type="transmembrane region" description="Helical" evidence="1">
    <location>
        <begin position="56"/>
        <end position="75"/>
    </location>
</feature>
<evidence type="ECO:0000313" key="4">
    <source>
        <dbReference type="Proteomes" id="UP001601992"/>
    </source>
</evidence>
<accession>A0ABW6SCT3</accession>
<dbReference type="InterPro" id="IPR002912">
    <property type="entry name" value="ACT_dom"/>
</dbReference>
<dbReference type="SUPFAM" id="SSF55021">
    <property type="entry name" value="ACT-like"/>
    <property type="match status" value="1"/>
</dbReference>
<dbReference type="RefSeq" id="WP_387406250.1">
    <property type="nucleotide sequence ID" value="NZ_JBIAQY010000016.1"/>
</dbReference>
<dbReference type="Gene3D" id="3.30.70.260">
    <property type="match status" value="1"/>
</dbReference>
<keyword evidence="4" id="KW-1185">Reference proteome</keyword>
<proteinExistence type="predicted"/>
<protein>
    <submittedName>
        <fullName evidence="3">Amino acid-binding protein</fullName>
    </submittedName>
</protein>
<keyword evidence="1" id="KW-1133">Transmembrane helix</keyword>
<keyword evidence="1" id="KW-0812">Transmembrane</keyword>
<keyword evidence="1" id="KW-0472">Membrane</keyword>
<organism evidence="3 4">
    <name type="scientific">Nocardia jiangxiensis</name>
    <dbReference type="NCBI Taxonomy" id="282685"/>
    <lineage>
        <taxon>Bacteria</taxon>
        <taxon>Bacillati</taxon>
        <taxon>Actinomycetota</taxon>
        <taxon>Actinomycetes</taxon>
        <taxon>Mycobacteriales</taxon>
        <taxon>Nocardiaceae</taxon>
        <taxon>Nocardia</taxon>
    </lineage>
</organism>
<dbReference type="Proteomes" id="UP001601992">
    <property type="component" value="Unassembled WGS sequence"/>
</dbReference>